<dbReference type="Pfam" id="PF00043">
    <property type="entry name" value="GST_C"/>
    <property type="match status" value="1"/>
</dbReference>
<feature type="domain" description="GST N-terminal" evidence="2">
    <location>
        <begin position="1"/>
        <end position="80"/>
    </location>
</feature>
<reference evidence="4 5" key="1">
    <citation type="journal article" date="2010" name="J. Bacteriol.">
        <title>Genome sequence of the oligotrophic marine Gammaproteobacterium HTCC2143, isolated from the Oregon Coast.</title>
        <authorList>
            <person name="Oh H.M."/>
            <person name="Kang I."/>
            <person name="Ferriera S."/>
            <person name="Giovannoni S.J."/>
            <person name="Cho J.C."/>
        </authorList>
    </citation>
    <scope>NUCLEOTIDE SEQUENCE [LARGE SCALE GENOMIC DNA]</scope>
    <source>
        <strain evidence="4 5">HTCC2143</strain>
    </source>
</reference>
<dbReference type="SFLD" id="SFLDG01150">
    <property type="entry name" value="Main.1:_Beta-like"/>
    <property type="match status" value="1"/>
</dbReference>
<accession>A0YE43</accession>
<dbReference type="Pfam" id="PF02798">
    <property type="entry name" value="GST_N"/>
    <property type="match status" value="1"/>
</dbReference>
<name>A0YE43_9GAMM</name>
<dbReference type="STRING" id="247633.GP2143_10782"/>
<dbReference type="AlphaFoldDB" id="A0YE43"/>
<dbReference type="GO" id="GO:0016740">
    <property type="term" value="F:transferase activity"/>
    <property type="evidence" value="ECO:0007669"/>
    <property type="project" value="UniProtKB-KW"/>
</dbReference>
<evidence type="ECO:0000256" key="1">
    <source>
        <dbReference type="RuleBase" id="RU003494"/>
    </source>
</evidence>
<evidence type="ECO:0000313" key="5">
    <source>
        <dbReference type="Proteomes" id="UP000004931"/>
    </source>
</evidence>
<gene>
    <name evidence="4" type="ORF">GP2143_10782</name>
</gene>
<comment type="similarity">
    <text evidence="1">Belongs to the GST superfamily.</text>
</comment>
<dbReference type="PANTHER" id="PTHR44051">
    <property type="entry name" value="GLUTATHIONE S-TRANSFERASE-RELATED"/>
    <property type="match status" value="1"/>
</dbReference>
<evidence type="ECO:0000313" key="4">
    <source>
        <dbReference type="EMBL" id="EAW31077.1"/>
    </source>
</evidence>
<comment type="caution">
    <text evidence="4">The sequence shown here is derived from an EMBL/GenBank/DDBJ whole genome shotgun (WGS) entry which is preliminary data.</text>
</comment>
<feature type="domain" description="GST C-terminal" evidence="3">
    <location>
        <begin position="86"/>
        <end position="203"/>
    </location>
</feature>
<dbReference type="SFLD" id="SFLDG00358">
    <property type="entry name" value="Main_(cytGST)"/>
    <property type="match status" value="1"/>
</dbReference>
<dbReference type="InterPro" id="IPR040079">
    <property type="entry name" value="Glutathione_S-Trfase"/>
</dbReference>
<evidence type="ECO:0000259" key="2">
    <source>
        <dbReference type="PROSITE" id="PS50404"/>
    </source>
</evidence>
<organism evidence="4 5">
    <name type="scientific">marine gamma proteobacterium HTCC2143</name>
    <dbReference type="NCBI Taxonomy" id="247633"/>
    <lineage>
        <taxon>Bacteria</taxon>
        <taxon>Pseudomonadati</taxon>
        <taxon>Pseudomonadota</taxon>
        <taxon>Gammaproteobacteria</taxon>
        <taxon>Cellvibrionales</taxon>
        <taxon>Spongiibacteraceae</taxon>
        <taxon>BD1-7 clade</taxon>
    </lineage>
</organism>
<dbReference type="Gene3D" id="1.20.1050.10">
    <property type="match status" value="1"/>
</dbReference>
<dbReference type="PROSITE" id="PS50405">
    <property type="entry name" value="GST_CTER"/>
    <property type="match status" value="1"/>
</dbReference>
<dbReference type="SUPFAM" id="SSF47616">
    <property type="entry name" value="GST C-terminal domain-like"/>
    <property type="match status" value="1"/>
</dbReference>
<dbReference type="Proteomes" id="UP000004931">
    <property type="component" value="Unassembled WGS sequence"/>
</dbReference>
<dbReference type="CDD" id="cd03046">
    <property type="entry name" value="GST_N_GTT1_like"/>
    <property type="match status" value="1"/>
</dbReference>
<evidence type="ECO:0000259" key="3">
    <source>
        <dbReference type="PROSITE" id="PS50405"/>
    </source>
</evidence>
<keyword evidence="4" id="KW-0808">Transferase</keyword>
<sequence>MLKLHFAPNSRASRIVWLLEELQLPYEINKMAFHPKDLKSDEHRARHPLGRVPVLEDGDVTLFESGAIVDYILERHKNGGLKPAVSDATYPDYLQWFHYCEGMVMPPVNTIVVQTILLPADRRDEKVLAQAQRLLTNALQPVNETLEGKDYLIGAFSGADIMLGHASFMSNRLGCVPEEMEYLKAYVERVAARPAFNKAITME</sequence>
<dbReference type="InterPro" id="IPR036282">
    <property type="entry name" value="Glutathione-S-Trfase_C_sf"/>
</dbReference>
<dbReference type="InterPro" id="IPR010987">
    <property type="entry name" value="Glutathione-S-Trfase_C-like"/>
</dbReference>
<dbReference type="InterPro" id="IPR036249">
    <property type="entry name" value="Thioredoxin-like_sf"/>
</dbReference>
<dbReference type="SUPFAM" id="SSF52833">
    <property type="entry name" value="Thioredoxin-like"/>
    <property type="match status" value="1"/>
</dbReference>
<dbReference type="Gene3D" id="3.40.30.10">
    <property type="entry name" value="Glutaredoxin"/>
    <property type="match status" value="1"/>
</dbReference>
<dbReference type="PROSITE" id="PS50404">
    <property type="entry name" value="GST_NTER"/>
    <property type="match status" value="1"/>
</dbReference>
<dbReference type="PANTHER" id="PTHR44051:SF8">
    <property type="entry name" value="GLUTATHIONE S-TRANSFERASE GSTA"/>
    <property type="match status" value="1"/>
</dbReference>
<dbReference type="SFLD" id="SFLDS00019">
    <property type="entry name" value="Glutathione_Transferase_(cytos"/>
    <property type="match status" value="1"/>
</dbReference>
<dbReference type="eggNOG" id="COG0625">
    <property type="taxonomic scope" value="Bacteria"/>
</dbReference>
<protein>
    <submittedName>
        <fullName evidence="4">Glutathione S-transferase</fullName>
    </submittedName>
</protein>
<keyword evidence="5" id="KW-1185">Reference proteome</keyword>
<dbReference type="InterPro" id="IPR004045">
    <property type="entry name" value="Glutathione_S-Trfase_N"/>
</dbReference>
<proteinExistence type="inferred from homology"/>
<dbReference type="OrthoDB" id="9810080at2"/>
<dbReference type="EMBL" id="AAVT01000005">
    <property type="protein sequence ID" value="EAW31077.1"/>
    <property type="molecule type" value="Genomic_DNA"/>
</dbReference>
<dbReference type="InterPro" id="IPR004046">
    <property type="entry name" value="GST_C"/>
</dbReference>